<evidence type="ECO:0000313" key="6">
    <source>
        <dbReference type="EMBL" id="BDQ37553.1"/>
    </source>
</evidence>
<feature type="domain" description="CusB-like beta-barrel" evidence="4">
    <location>
        <begin position="198"/>
        <end position="269"/>
    </location>
</feature>
<organism evidence="6 7">
    <name type="scientific">Pseudodesulfovibrio nedwellii</name>
    <dbReference type="NCBI Taxonomy" id="2973072"/>
    <lineage>
        <taxon>Bacteria</taxon>
        <taxon>Pseudomonadati</taxon>
        <taxon>Thermodesulfobacteriota</taxon>
        <taxon>Desulfovibrionia</taxon>
        <taxon>Desulfovibrionales</taxon>
        <taxon>Desulfovibrionaceae</taxon>
    </lineage>
</organism>
<evidence type="ECO:0000256" key="2">
    <source>
        <dbReference type="SAM" id="SignalP"/>
    </source>
</evidence>
<dbReference type="RefSeq" id="WP_281760071.1">
    <property type="nucleotide sequence ID" value="NZ_AP026709.1"/>
</dbReference>
<evidence type="ECO:0000313" key="7">
    <source>
        <dbReference type="Proteomes" id="UP001317742"/>
    </source>
</evidence>
<keyword evidence="2" id="KW-0732">Signal</keyword>
<feature type="domain" description="Multidrug resistance protein MdtA-like barrel-sandwich hybrid" evidence="3">
    <location>
        <begin position="64"/>
        <end position="184"/>
    </location>
</feature>
<dbReference type="PANTHER" id="PTHR30469">
    <property type="entry name" value="MULTIDRUG RESISTANCE PROTEIN MDTA"/>
    <property type="match status" value="1"/>
</dbReference>
<dbReference type="Gene3D" id="2.40.30.170">
    <property type="match status" value="1"/>
</dbReference>
<sequence length="344" mass="37786">MYKKYLTLVSLCAIMLVTTGCNDTPTEAKMIESKAVRVVTSKVEPITMIDMLNLPGATEPDDDVCVSSESSGTVIWLGVKEGDRVKRNALIGRLDVSSSGARFDQAKATKKLVTEQLRRRRELLKKGVLAKEEFDRMEAELARSEASLREMQVNVEYGVVRAPISGIVNHLYLDRGERVKAGDMFVDIVDPSVIRTTINVPEMDIPYIKKGLEVTVTVDAIPGRVWKGVVDFISFKADNASKTFETRVLTDNPDGAIRAGMLARVSLERRVLKNAVTTPLYAIINQGGERLLYVEEDGVARARTIEIGVVEGDHAQVTKGLKIGDKLIVSGHTLVEDGTKVNAQ</sequence>
<feature type="chain" id="PRO_5045822093" evidence="2">
    <location>
        <begin position="24"/>
        <end position="344"/>
    </location>
</feature>
<dbReference type="InterPro" id="IPR058625">
    <property type="entry name" value="MdtA-like_BSH"/>
</dbReference>
<dbReference type="Gene3D" id="2.40.420.20">
    <property type="match status" value="1"/>
</dbReference>
<dbReference type="NCBIfam" id="TIGR01730">
    <property type="entry name" value="RND_mfp"/>
    <property type="match status" value="1"/>
</dbReference>
<evidence type="ECO:0000256" key="1">
    <source>
        <dbReference type="ARBA" id="ARBA00009477"/>
    </source>
</evidence>
<dbReference type="Gene3D" id="2.40.50.100">
    <property type="match status" value="1"/>
</dbReference>
<evidence type="ECO:0000259" key="4">
    <source>
        <dbReference type="Pfam" id="PF25954"/>
    </source>
</evidence>
<dbReference type="PROSITE" id="PS51257">
    <property type="entry name" value="PROKAR_LIPOPROTEIN"/>
    <property type="match status" value="1"/>
</dbReference>
<evidence type="ECO:0000259" key="5">
    <source>
        <dbReference type="Pfam" id="PF25989"/>
    </source>
</evidence>
<dbReference type="PANTHER" id="PTHR30469:SF15">
    <property type="entry name" value="HLYD FAMILY OF SECRETION PROTEINS"/>
    <property type="match status" value="1"/>
</dbReference>
<dbReference type="EMBL" id="AP026709">
    <property type="protein sequence ID" value="BDQ37553.1"/>
    <property type="molecule type" value="Genomic_DNA"/>
</dbReference>
<protein>
    <submittedName>
        <fullName evidence="6">MexH family multidrug efflux RND transporter periplasmic adaptor subunit</fullName>
    </submittedName>
</protein>
<dbReference type="SUPFAM" id="SSF111369">
    <property type="entry name" value="HlyD-like secretion proteins"/>
    <property type="match status" value="1"/>
</dbReference>
<dbReference type="InterPro" id="IPR058637">
    <property type="entry name" value="YknX-like_C"/>
</dbReference>
<reference evidence="6 7" key="1">
    <citation type="submission" date="2022-08" db="EMBL/GenBank/DDBJ databases">
        <title>Genome Sequence of the sulphate-reducing bacterium, Pseudodesulfovibrio sp. SYK.</title>
        <authorList>
            <person name="Kondo R."/>
            <person name="Kataoka T."/>
        </authorList>
    </citation>
    <scope>NUCLEOTIDE SEQUENCE [LARGE SCALE GENOMIC DNA]</scope>
    <source>
        <strain evidence="6 7">SYK</strain>
    </source>
</reference>
<feature type="domain" description="YknX-like C-terminal permuted SH3-like" evidence="5">
    <location>
        <begin position="276"/>
        <end position="342"/>
    </location>
</feature>
<keyword evidence="7" id="KW-1185">Reference proteome</keyword>
<dbReference type="Gene3D" id="1.10.287.470">
    <property type="entry name" value="Helix hairpin bin"/>
    <property type="match status" value="1"/>
</dbReference>
<dbReference type="Pfam" id="PF25989">
    <property type="entry name" value="YknX_C"/>
    <property type="match status" value="1"/>
</dbReference>
<feature type="signal peptide" evidence="2">
    <location>
        <begin position="1"/>
        <end position="23"/>
    </location>
</feature>
<comment type="similarity">
    <text evidence="1">Belongs to the membrane fusion protein (MFP) (TC 8.A.1) family.</text>
</comment>
<gene>
    <name evidence="6" type="primary">czcB</name>
    <name evidence="6" type="ORF">SYK_19130</name>
</gene>
<name>A0ABM8B1B9_9BACT</name>
<dbReference type="Pfam" id="PF25917">
    <property type="entry name" value="BSH_RND"/>
    <property type="match status" value="1"/>
</dbReference>
<dbReference type="InterPro" id="IPR058792">
    <property type="entry name" value="Beta-barrel_RND_2"/>
</dbReference>
<dbReference type="Proteomes" id="UP001317742">
    <property type="component" value="Chromosome"/>
</dbReference>
<dbReference type="InterPro" id="IPR006143">
    <property type="entry name" value="RND_pump_MFP"/>
</dbReference>
<dbReference type="Pfam" id="PF25954">
    <property type="entry name" value="Beta-barrel_RND_2"/>
    <property type="match status" value="1"/>
</dbReference>
<accession>A0ABM8B1B9</accession>
<evidence type="ECO:0000259" key="3">
    <source>
        <dbReference type="Pfam" id="PF25917"/>
    </source>
</evidence>
<proteinExistence type="inferred from homology"/>